<keyword evidence="2" id="KW-1185">Reference proteome</keyword>
<sequence>MLKLVATSVFSSPFDPTPQLPKNALLWQITSYAKYWAPLDAEAVGYNRRELPSLASHLPRGTHGFTNFRLLSPSLKHGIQPLLGTQFTKWSEINDYCRELCDMIHYIRYRELRAAWGTLNVCLAVDLDSNFNRGDFPDEYRRVGMRHSSKEWYMAPDRPMIRR</sequence>
<dbReference type="Proteomes" id="UP001444661">
    <property type="component" value="Unassembled WGS sequence"/>
</dbReference>
<reference evidence="1 2" key="1">
    <citation type="submission" date="2023-01" db="EMBL/GenBank/DDBJ databases">
        <title>Analysis of 21 Apiospora genomes using comparative genomics revels a genus with tremendous synthesis potential of carbohydrate active enzymes and secondary metabolites.</title>
        <authorList>
            <person name="Sorensen T."/>
        </authorList>
    </citation>
    <scope>NUCLEOTIDE SEQUENCE [LARGE SCALE GENOMIC DNA]</scope>
    <source>
        <strain evidence="1 2">CBS 33761</strain>
    </source>
</reference>
<dbReference type="EMBL" id="JAQQWK010000003">
    <property type="protein sequence ID" value="KAK8044567.1"/>
    <property type="molecule type" value="Genomic_DNA"/>
</dbReference>
<proteinExistence type="predicted"/>
<accession>A0ABR1TD71</accession>
<organism evidence="1 2">
    <name type="scientific">Apiospora rasikravindrae</name>
    <dbReference type="NCBI Taxonomy" id="990691"/>
    <lineage>
        <taxon>Eukaryota</taxon>
        <taxon>Fungi</taxon>
        <taxon>Dikarya</taxon>
        <taxon>Ascomycota</taxon>
        <taxon>Pezizomycotina</taxon>
        <taxon>Sordariomycetes</taxon>
        <taxon>Xylariomycetidae</taxon>
        <taxon>Amphisphaeriales</taxon>
        <taxon>Apiosporaceae</taxon>
        <taxon>Apiospora</taxon>
    </lineage>
</organism>
<evidence type="ECO:0000313" key="1">
    <source>
        <dbReference type="EMBL" id="KAK8044567.1"/>
    </source>
</evidence>
<gene>
    <name evidence="1" type="ORF">PG993_004591</name>
</gene>
<name>A0ABR1TD71_9PEZI</name>
<comment type="caution">
    <text evidence="1">The sequence shown here is derived from an EMBL/GenBank/DDBJ whole genome shotgun (WGS) entry which is preliminary data.</text>
</comment>
<protein>
    <submittedName>
        <fullName evidence="1">Uncharacterized protein</fullName>
    </submittedName>
</protein>
<evidence type="ECO:0000313" key="2">
    <source>
        <dbReference type="Proteomes" id="UP001444661"/>
    </source>
</evidence>